<feature type="transmembrane region" description="Helical" evidence="2">
    <location>
        <begin position="20"/>
        <end position="41"/>
    </location>
</feature>
<dbReference type="Pfam" id="PF04199">
    <property type="entry name" value="Cyclase"/>
    <property type="match status" value="1"/>
</dbReference>
<evidence type="ECO:0000313" key="4">
    <source>
        <dbReference type="RefSeq" id="XP_026485366.1"/>
    </source>
</evidence>
<dbReference type="AlphaFoldDB" id="A0A8B8HP92"/>
<reference evidence="4" key="1">
    <citation type="submission" date="2025-08" db="UniProtKB">
        <authorList>
            <consortium name="RefSeq"/>
        </authorList>
    </citation>
    <scope>IDENTIFICATION</scope>
    <source>
        <tissue evidence="4">Whole body</tissue>
    </source>
</reference>
<evidence type="ECO:0000256" key="1">
    <source>
        <dbReference type="ARBA" id="ARBA00007865"/>
    </source>
</evidence>
<dbReference type="PANTHER" id="PTHR31118:SF12">
    <property type="entry name" value="CYCLASE-LIKE PROTEIN 2"/>
    <property type="match status" value="1"/>
</dbReference>
<dbReference type="Proteomes" id="UP001652626">
    <property type="component" value="Chromosome 12"/>
</dbReference>
<keyword evidence="2" id="KW-0812">Transmembrane</keyword>
<dbReference type="Gene3D" id="3.50.30.50">
    <property type="entry name" value="Putative cyclase"/>
    <property type="match status" value="1"/>
</dbReference>
<dbReference type="PANTHER" id="PTHR31118">
    <property type="entry name" value="CYCLASE-LIKE PROTEIN 2"/>
    <property type="match status" value="1"/>
</dbReference>
<dbReference type="InterPro" id="IPR007325">
    <property type="entry name" value="KFase/CYL"/>
</dbReference>
<dbReference type="RefSeq" id="XP_026485366.1">
    <property type="nucleotide sequence ID" value="XM_026629581.1"/>
</dbReference>
<dbReference type="GO" id="GO:0004061">
    <property type="term" value="F:arylformamidase activity"/>
    <property type="evidence" value="ECO:0007669"/>
    <property type="project" value="InterPro"/>
</dbReference>
<accession>A0A8B8HP92</accession>
<dbReference type="InterPro" id="IPR037175">
    <property type="entry name" value="KFase_sf"/>
</dbReference>
<gene>
    <name evidence="4" type="primary">LOC113392946</name>
</gene>
<comment type="similarity">
    <text evidence="1">Belongs to the Cyclase 1 superfamily.</text>
</comment>
<evidence type="ECO:0000313" key="3">
    <source>
        <dbReference type="Proteomes" id="UP001652626"/>
    </source>
</evidence>
<name>A0A8B8HP92_VANTA</name>
<dbReference type="OMA" id="GEHSATH"/>
<dbReference type="OrthoDB" id="7108654at2759"/>
<keyword evidence="2" id="KW-1133">Transmembrane helix</keyword>
<dbReference type="GO" id="GO:0019441">
    <property type="term" value="P:L-tryptophan catabolic process to kynurenine"/>
    <property type="evidence" value="ECO:0007669"/>
    <property type="project" value="InterPro"/>
</dbReference>
<dbReference type="SUPFAM" id="SSF102198">
    <property type="entry name" value="Putative cyclase"/>
    <property type="match status" value="1"/>
</dbReference>
<organism evidence="3 4">
    <name type="scientific">Vanessa tameamea</name>
    <name type="common">Kamehameha butterfly</name>
    <dbReference type="NCBI Taxonomy" id="334116"/>
    <lineage>
        <taxon>Eukaryota</taxon>
        <taxon>Metazoa</taxon>
        <taxon>Ecdysozoa</taxon>
        <taxon>Arthropoda</taxon>
        <taxon>Hexapoda</taxon>
        <taxon>Insecta</taxon>
        <taxon>Pterygota</taxon>
        <taxon>Neoptera</taxon>
        <taxon>Endopterygota</taxon>
        <taxon>Lepidoptera</taxon>
        <taxon>Glossata</taxon>
        <taxon>Ditrysia</taxon>
        <taxon>Papilionoidea</taxon>
        <taxon>Nymphalidae</taxon>
        <taxon>Nymphalinae</taxon>
        <taxon>Vanessa</taxon>
    </lineage>
</organism>
<protein>
    <submittedName>
        <fullName evidence="4">Isatin hydrolase-like</fullName>
    </submittedName>
</protein>
<keyword evidence="2" id="KW-0472">Membrane</keyword>
<proteinExistence type="inferred from homology"/>
<evidence type="ECO:0000256" key="2">
    <source>
        <dbReference type="SAM" id="Phobius"/>
    </source>
</evidence>
<sequence length="288" mass="32174">MSNYYEIIFSVLQLTSVLDSMAYFTVVFACLSGYLFLTVLANTNNILFNGDYEFIDLTYPFDKNTIYWPDSRSFEFTKKIGAFQNDGSWYASNEFSAGEHGGTHIDAPYHFKVNGKYVGDIPLDKLIVPLIILDVSSKVNNDSNFVLYKHHLDYMLNDNFGKPCFLIFKFGWSKFAGDRTKYLGVNKNNTLNFPGLSEEVAEWITSSYKNVVGLGVDTASVDPGSSTDLPVHKIAAKAGLFNVENVKLDQPVPEYGCTALILPMKITWGSGAPLRLVAICPKQIPLNF</sequence>
<keyword evidence="3" id="KW-1185">Reference proteome</keyword>
<dbReference type="GeneID" id="113392946"/>